<dbReference type="PANTHER" id="PTHR42693:SF33">
    <property type="entry name" value="ARYLSULFATASE"/>
    <property type="match status" value="1"/>
</dbReference>
<dbReference type="RefSeq" id="WP_170021660.1">
    <property type="nucleotide sequence ID" value="NZ_JABCSC020000002.1"/>
</dbReference>
<proteinExistence type="inferred from homology"/>
<protein>
    <submittedName>
        <fullName evidence="7">Arylsulfatase</fullName>
    </submittedName>
</protein>
<comment type="caution">
    <text evidence="7">The sequence shown here is derived from an EMBL/GenBank/DDBJ whole genome shotgun (WGS) entry which is preliminary data.</text>
</comment>
<keyword evidence="2" id="KW-0479">Metal-binding</keyword>
<gene>
    <name evidence="7" type="ORF">HJ583_009280</name>
</gene>
<keyword evidence="4" id="KW-0106">Calcium</keyword>
<dbReference type="Gene3D" id="3.30.1120.10">
    <property type="match status" value="1"/>
</dbReference>
<keyword evidence="3" id="KW-0378">Hydrolase</keyword>
<dbReference type="InterPro" id="IPR050738">
    <property type="entry name" value="Sulfatase"/>
</dbReference>
<reference evidence="7 8" key="1">
    <citation type="submission" date="2020-06" db="EMBL/GenBank/DDBJ databases">
        <title>Draft genome of Uliginosibacterium sp. IMCC34675.</title>
        <authorList>
            <person name="Song J."/>
        </authorList>
    </citation>
    <scope>NUCLEOTIDE SEQUENCE [LARGE SCALE GENOMIC DNA]</scope>
    <source>
        <strain evidence="7 8">IMCC34675</strain>
    </source>
</reference>
<feature type="chain" id="PRO_5046364808" evidence="5">
    <location>
        <begin position="25"/>
        <end position="595"/>
    </location>
</feature>
<dbReference type="CDD" id="cd16025">
    <property type="entry name" value="PAS_like"/>
    <property type="match status" value="1"/>
</dbReference>
<dbReference type="InterPro" id="IPR000917">
    <property type="entry name" value="Sulfatase_N"/>
</dbReference>
<accession>A0ABX2IH50</accession>
<evidence type="ECO:0000259" key="6">
    <source>
        <dbReference type="Pfam" id="PF00884"/>
    </source>
</evidence>
<dbReference type="InterPro" id="IPR024607">
    <property type="entry name" value="Sulfatase_CS"/>
</dbReference>
<evidence type="ECO:0000256" key="2">
    <source>
        <dbReference type="ARBA" id="ARBA00022723"/>
    </source>
</evidence>
<dbReference type="InterPro" id="IPR017850">
    <property type="entry name" value="Alkaline_phosphatase_core_sf"/>
</dbReference>
<evidence type="ECO:0000256" key="4">
    <source>
        <dbReference type="ARBA" id="ARBA00022837"/>
    </source>
</evidence>
<evidence type="ECO:0000313" key="7">
    <source>
        <dbReference type="EMBL" id="NSL55213.1"/>
    </source>
</evidence>
<comment type="similarity">
    <text evidence="1">Belongs to the sulfatase family.</text>
</comment>
<dbReference type="Gene3D" id="3.40.720.10">
    <property type="entry name" value="Alkaline Phosphatase, subunit A"/>
    <property type="match status" value="1"/>
</dbReference>
<evidence type="ECO:0000256" key="1">
    <source>
        <dbReference type="ARBA" id="ARBA00008779"/>
    </source>
</evidence>
<dbReference type="EMBL" id="JABCSC020000002">
    <property type="protein sequence ID" value="NSL55213.1"/>
    <property type="molecule type" value="Genomic_DNA"/>
</dbReference>
<dbReference type="Proteomes" id="UP000778523">
    <property type="component" value="Unassembled WGS sequence"/>
</dbReference>
<dbReference type="Pfam" id="PF00884">
    <property type="entry name" value="Sulfatase"/>
    <property type="match status" value="1"/>
</dbReference>
<dbReference type="PROSITE" id="PS00149">
    <property type="entry name" value="SULFATASE_2"/>
    <property type="match status" value="1"/>
</dbReference>
<keyword evidence="8" id="KW-1185">Reference proteome</keyword>
<evidence type="ECO:0000256" key="3">
    <source>
        <dbReference type="ARBA" id="ARBA00022801"/>
    </source>
</evidence>
<evidence type="ECO:0000313" key="8">
    <source>
        <dbReference type="Proteomes" id="UP000778523"/>
    </source>
</evidence>
<name>A0ABX2IH50_9RHOO</name>
<dbReference type="PANTHER" id="PTHR42693">
    <property type="entry name" value="ARYLSULFATASE FAMILY MEMBER"/>
    <property type="match status" value="1"/>
</dbReference>
<keyword evidence="5" id="KW-0732">Signal</keyword>
<dbReference type="SUPFAM" id="SSF53649">
    <property type="entry name" value="Alkaline phosphatase-like"/>
    <property type="match status" value="1"/>
</dbReference>
<feature type="domain" description="Sulfatase N-terminal" evidence="6">
    <location>
        <begin position="31"/>
        <end position="444"/>
    </location>
</feature>
<sequence>MKKRTSLTVIAATLATLFAASAPAQTPAKRPNIVILLGDDLGFSDTGAFGSEIKTPNIDALASDGVRFTNFYTHATSSPTRSMLLTGVDNHLNGLGNMDEYTAPNQMGVPGYEGYLSKQVATLPQLLKGAGYHTYMVGKWHLGKAPDLIPAARGFERDFTLLDGAASYWDMTNFTAVAPKSVFTEDGRYLTELPKDYYATKTYTDKLINFIDANRGDGKPFFAYVAHQAPHDPFHLPKEWRNRHVGEYDQGWDAVRQARLKRQIEMGIMPAGTQLSERMWFLPDPTVLAPAARAIQGKKMELYAGMVENLDHHIGRLVQHLKDIGEYENTIFVTFGDNGAEGTDLFKMIAGSPGSRDYLFAATAWSQTHPNAWGDPGSYVGYGPMWAQVSMTPFSQYKGWMAEGGIRNGLIVSGPPVKRAKGSINNGLMHVADIMPTMLELAGASYPEKLDGKTLPPLTGKSWSKVLANQAESPRTEQDYLGWEIFGNHAIRQGEWKIRWQHKSFGKGDWELFNVVKDPAERKDLAASNPDKLKSMLALWDRYAKDNNVILPNRTMFETLEDQLPPRVPDDAGYPPLIYKKQFLPPKDMLAEPKP</sequence>
<feature type="signal peptide" evidence="5">
    <location>
        <begin position="1"/>
        <end position="24"/>
    </location>
</feature>
<organism evidence="7 8">
    <name type="scientific">Uliginosibacterium aquaticum</name>
    <dbReference type="NCBI Taxonomy" id="2731212"/>
    <lineage>
        <taxon>Bacteria</taxon>
        <taxon>Pseudomonadati</taxon>
        <taxon>Pseudomonadota</taxon>
        <taxon>Betaproteobacteria</taxon>
        <taxon>Rhodocyclales</taxon>
        <taxon>Zoogloeaceae</taxon>
        <taxon>Uliginosibacterium</taxon>
    </lineage>
</organism>
<evidence type="ECO:0000256" key="5">
    <source>
        <dbReference type="SAM" id="SignalP"/>
    </source>
</evidence>
<dbReference type="PROSITE" id="PS00523">
    <property type="entry name" value="SULFATASE_1"/>
    <property type="match status" value="1"/>
</dbReference>